<dbReference type="EMBL" id="PGTO01000017">
    <property type="protein sequence ID" value="RAU20750.1"/>
    <property type="molecule type" value="Genomic_DNA"/>
</dbReference>
<feature type="region of interest" description="Disordered" evidence="1">
    <location>
        <begin position="1"/>
        <end position="21"/>
    </location>
</feature>
<dbReference type="OrthoDB" id="5918037at2"/>
<gene>
    <name evidence="3" type="ORF">CU669_16840</name>
</gene>
<name>A0A364NUR5_9PROT</name>
<dbReference type="AlphaFoldDB" id="A0A364NUR5"/>
<dbReference type="Pfam" id="PF09722">
    <property type="entry name" value="Xre_MbcA_ParS_C"/>
    <property type="match status" value="1"/>
</dbReference>
<proteinExistence type="predicted"/>
<evidence type="ECO:0000256" key="1">
    <source>
        <dbReference type="SAM" id="MobiDB-lite"/>
    </source>
</evidence>
<organism evidence="3 4">
    <name type="scientific">Paramagnetospirillum kuznetsovii</name>
    <dbReference type="NCBI Taxonomy" id="2053833"/>
    <lineage>
        <taxon>Bacteria</taxon>
        <taxon>Pseudomonadati</taxon>
        <taxon>Pseudomonadota</taxon>
        <taxon>Alphaproteobacteria</taxon>
        <taxon>Rhodospirillales</taxon>
        <taxon>Magnetospirillaceae</taxon>
        <taxon>Paramagnetospirillum</taxon>
    </lineage>
</organism>
<dbReference type="InterPro" id="IPR024467">
    <property type="entry name" value="Xre/MbcA/ParS-like_toxin-bd"/>
</dbReference>
<reference evidence="3 4" key="1">
    <citation type="submission" date="2017-11" db="EMBL/GenBank/DDBJ databases">
        <title>Draft genome sequence of magnetotactic bacterium Magnetospirillum kuznetsovii LBB-42.</title>
        <authorList>
            <person name="Grouzdev D.S."/>
            <person name="Rysina M.S."/>
            <person name="Baslerov R.V."/>
            <person name="Koziaeva V."/>
        </authorList>
    </citation>
    <scope>NUCLEOTIDE SEQUENCE [LARGE SCALE GENOMIC DNA]</scope>
    <source>
        <strain evidence="3 4">LBB-42</strain>
    </source>
</reference>
<evidence type="ECO:0000313" key="3">
    <source>
        <dbReference type="EMBL" id="RAU20750.1"/>
    </source>
</evidence>
<evidence type="ECO:0000259" key="2">
    <source>
        <dbReference type="Pfam" id="PF09722"/>
    </source>
</evidence>
<protein>
    <recommendedName>
        <fullName evidence="2">Antitoxin Xre/MbcA/ParS-like toxin-binding domain-containing protein</fullName>
    </recommendedName>
</protein>
<feature type="compositionally biased region" description="Polar residues" evidence="1">
    <location>
        <begin position="1"/>
        <end position="10"/>
    </location>
</feature>
<comment type="caution">
    <text evidence="3">The sequence shown here is derived from an EMBL/GenBank/DDBJ whole genome shotgun (WGS) entry which is preliminary data.</text>
</comment>
<dbReference type="Proteomes" id="UP000251075">
    <property type="component" value="Unassembled WGS sequence"/>
</dbReference>
<evidence type="ECO:0000313" key="4">
    <source>
        <dbReference type="Proteomes" id="UP000251075"/>
    </source>
</evidence>
<accession>A0A364NUR5</accession>
<sequence length="197" mass="22440">MARRSTSSPKPTAPRPPFCSLRNTEVRQSNPMWRLLSRHWPNARYRALFLKRRRGQERKAISIECLDRELLDALALPHFGFLSTSDNHLHAARNVADRSKEIKMRAEVEAMLGLVPPNVDIKRLGYLSAMLANIYELDQQAVRTWMATPSAKLGNQCPVDLIDTPSGLEVVIAEVERLLSRKVVMKNIKAFQALKDR</sequence>
<feature type="domain" description="Antitoxin Xre/MbcA/ParS-like toxin-binding" evidence="2">
    <location>
        <begin position="134"/>
        <end position="178"/>
    </location>
</feature>
<keyword evidence="4" id="KW-1185">Reference proteome</keyword>